<proteinExistence type="predicted"/>
<name>A0A1G8LTW1_9MICC</name>
<dbReference type="Proteomes" id="UP000199258">
    <property type="component" value="Unassembled WGS sequence"/>
</dbReference>
<keyword evidence="1" id="KW-0472">Membrane</keyword>
<dbReference type="EMBL" id="FNDT01000015">
    <property type="protein sequence ID" value="SDI59118.1"/>
    <property type="molecule type" value="Genomic_DNA"/>
</dbReference>
<dbReference type="AlphaFoldDB" id="A0A1G8LTW1"/>
<gene>
    <name evidence="2" type="ORF">SAMN04488693_11512</name>
</gene>
<dbReference type="RefSeq" id="WP_090587542.1">
    <property type="nucleotide sequence ID" value="NZ_FNDT01000015.1"/>
</dbReference>
<protein>
    <submittedName>
        <fullName evidence="2">Uncharacterized protein</fullName>
    </submittedName>
</protein>
<feature type="transmembrane region" description="Helical" evidence="1">
    <location>
        <begin position="31"/>
        <end position="51"/>
    </location>
</feature>
<keyword evidence="1" id="KW-0812">Transmembrane</keyword>
<evidence type="ECO:0000313" key="2">
    <source>
        <dbReference type="EMBL" id="SDI59118.1"/>
    </source>
</evidence>
<accession>A0A1G8LTW1</accession>
<dbReference type="OrthoDB" id="4955129at2"/>
<feature type="transmembrane region" description="Helical" evidence="1">
    <location>
        <begin position="57"/>
        <end position="74"/>
    </location>
</feature>
<evidence type="ECO:0000256" key="1">
    <source>
        <dbReference type="SAM" id="Phobius"/>
    </source>
</evidence>
<organism evidence="2 3">
    <name type="scientific">Arthrobacter subterraneus</name>
    <dbReference type="NCBI Taxonomy" id="335973"/>
    <lineage>
        <taxon>Bacteria</taxon>
        <taxon>Bacillati</taxon>
        <taxon>Actinomycetota</taxon>
        <taxon>Actinomycetes</taxon>
        <taxon>Micrococcales</taxon>
        <taxon>Micrococcaceae</taxon>
        <taxon>Arthrobacter</taxon>
    </lineage>
</organism>
<evidence type="ECO:0000313" key="3">
    <source>
        <dbReference type="Proteomes" id="UP000199258"/>
    </source>
</evidence>
<sequence length="94" mass="10632">MQRADRHEEVTATLEWPKPLSAQALKAVKTVLLGVLVITALVQIVPFQVLGGLANNLFTIILILSWAGPARRYFRRRAEERNRERNEGPAAEER</sequence>
<keyword evidence="1" id="KW-1133">Transmembrane helix</keyword>
<keyword evidence="3" id="KW-1185">Reference proteome</keyword>
<reference evidence="2 3" key="1">
    <citation type="submission" date="2016-10" db="EMBL/GenBank/DDBJ databases">
        <authorList>
            <person name="de Groot N.N."/>
        </authorList>
    </citation>
    <scope>NUCLEOTIDE SEQUENCE [LARGE SCALE GENOMIC DNA]</scope>
    <source>
        <strain evidence="2 3">NP_1H</strain>
    </source>
</reference>